<dbReference type="PANTHER" id="PTHR34194:SF31">
    <property type="entry name" value="OS04G0221000 PROTEIN"/>
    <property type="match status" value="1"/>
</dbReference>
<comment type="caution">
    <text evidence="2">The sequence shown here is derived from an EMBL/GenBank/DDBJ whole genome shotgun (WGS) entry which is preliminary data.</text>
</comment>
<accession>A0A6G1BY72</accession>
<feature type="compositionally biased region" description="Low complexity" evidence="1">
    <location>
        <begin position="164"/>
        <end position="177"/>
    </location>
</feature>
<organism evidence="2 3">
    <name type="scientific">Oryza meyeriana var. granulata</name>
    <dbReference type="NCBI Taxonomy" id="110450"/>
    <lineage>
        <taxon>Eukaryota</taxon>
        <taxon>Viridiplantae</taxon>
        <taxon>Streptophyta</taxon>
        <taxon>Embryophyta</taxon>
        <taxon>Tracheophyta</taxon>
        <taxon>Spermatophyta</taxon>
        <taxon>Magnoliopsida</taxon>
        <taxon>Liliopsida</taxon>
        <taxon>Poales</taxon>
        <taxon>Poaceae</taxon>
        <taxon>BOP clade</taxon>
        <taxon>Oryzoideae</taxon>
        <taxon>Oryzeae</taxon>
        <taxon>Oryzinae</taxon>
        <taxon>Oryza</taxon>
        <taxon>Oryza meyeriana</taxon>
    </lineage>
</organism>
<dbReference type="PANTHER" id="PTHR34194">
    <property type="entry name" value="F14J8.16 PROTEIN"/>
    <property type="match status" value="1"/>
</dbReference>
<dbReference type="AlphaFoldDB" id="A0A6G1BY72"/>
<feature type="compositionally biased region" description="Polar residues" evidence="1">
    <location>
        <begin position="66"/>
        <end position="77"/>
    </location>
</feature>
<gene>
    <name evidence="2" type="ORF">E2562_018640</name>
</gene>
<feature type="region of interest" description="Disordered" evidence="1">
    <location>
        <begin position="149"/>
        <end position="253"/>
    </location>
</feature>
<sequence length="515" mass="57170">MPKPNHRAPSGAAASAVAGGPIDADWKYFLDNVREVRGSYGVHTPADGASPSYFLQYEKPLDGNRRPNNGGASTSSPRGAGRKRCRVQEVAEEEEETSSGEPALYGVDSNIEEDYRVFFEHIRVIGNDDFVLERGGKVIRYGGNVVDDEGSSSEASVMEKEGAVISSDESSDDSVISAPEPKPLDPRAPRQKVKSMADNAREARNVRNVEEDGTKEDLRTRERKNGKKVVAVPGRGKDGAMAAEEDQKNKLKKEVAFPSKAKGSTMAAKNLKDKKKAGKEEVVVPANGKDGPITEVKVIKVEDEEEDEQLQIVPAVEKLGATTSLANSSDCHETEPHIASGLHGVIWPTHINDRAESDFKQRLIHVLSKPFSQGEYDKLFGMATIRNPLTKERRTRCGVKYYYSQYEKGKSYFDCYPDLAKQVKEASYPNRLALLRGLFFWLEVTSYCLCNASNYDVGKVHSVSLLMFTVPSLVRRLIYSVFTCTNCLQSFVSNAKLLSIRTDYFFLFELKNHIF</sequence>
<evidence type="ECO:0000313" key="3">
    <source>
        <dbReference type="Proteomes" id="UP000479710"/>
    </source>
</evidence>
<reference evidence="2 3" key="1">
    <citation type="submission" date="2019-11" db="EMBL/GenBank/DDBJ databases">
        <title>Whole genome sequence of Oryza granulata.</title>
        <authorList>
            <person name="Li W."/>
        </authorList>
    </citation>
    <scope>NUCLEOTIDE SEQUENCE [LARGE SCALE GENOMIC DNA]</scope>
    <source>
        <strain evidence="3">cv. Menghai</strain>
        <tissue evidence="2">Leaf</tissue>
    </source>
</reference>
<name>A0A6G1BY72_9ORYZ</name>
<feature type="compositionally biased region" description="Basic and acidic residues" evidence="1">
    <location>
        <begin position="199"/>
        <end position="220"/>
    </location>
</feature>
<proteinExistence type="predicted"/>
<keyword evidence="3" id="KW-1185">Reference proteome</keyword>
<feature type="region of interest" description="Disordered" evidence="1">
    <location>
        <begin position="40"/>
        <end position="106"/>
    </location>
</feature>
<dbReference type="EMBL" id="SPHZ02000011">
    <property type="protein sequence ID" value="KAF0892856.1"/>
    <property type="molecule type" value="Genomic_DNA"/>
</dbReference>
<dbReference type="Proteomes" id="UP000479710">
    <property type="component" value="Unassembled WGS sequence"/>
</dbReference>
<feature type="region of interest" description="Disordered" evidence="1">
    <location>
        <begin position="260"/>
        <end position="279"/>
    </location>
</feature>
<dbReference type="OrthoDB" id="298344at2759"/>
<evidence type="ECO:0000256" key="1">
    <source>
        <dbReference type="SAM" id="MobiDB-lite"/>
    </source>
</evidence>
<evidence type="ECO:0000313" key="2">
    <source>
        <dbReference type="EMBL" id="KAF0892856.1"/>
    </source>
</evidence>
<protein>
    <submittedName>
        <fullName evidence="2">Uncharacterized protein</fullName>
    </submittedName>
</protein>